<organism evidence="3 4">
    <name type="scientific">Pseudidiomarina salinarum</name>
    <dbReference type="NCBI Taxonomy" id="435908"/>
    <lineage>
        <taxon>Bacteria</taxon>
        <taxon>Pseudomonadati</taxon>
        <taxon>Pseudomonadota</taxon>
        <taxon>Gammaproteobacteria</taxon>
        <taxon>Alteromonadales</taxon>
        <taxon>Idiomarinaceae</taxon>
        <taxon>Pseudidiomarina</taxon>
    </lineage>
</organism>
<evidence type="ECO:0000313" key="3">
    <source>
        <dbReference type="EMBL" id="KFZ31476.1"/>
    </source>
</evidence>
<evidence type="ECO:0000313" key="4">
    <source>
        <dbReference type="Proteomes" id="UP000054363"/>
    </source>
</evidence>
<dbReference type="GO" id="GO:0030428">
    <property type="term" value="C:cell septum"/>
    <property type="evidence" value="ECO:0007669"/>
    <property type="project" value="TreeGrafter"/>
</dbReference>
<dbReference type="EMBL" id="JPER01000001">
    <property type="protein sequence ID" value="KFZ31476.1"/>
    <property type="molecule type" value="Genomic_DNA"/>
</dbReference>
<dbReference type="InterPro" id="IPR052521">
    <property type="entry name" value="Cell_div_SPOR-domain"/>
</dbReference>
<dbReference type="GO" id="GO:0032506">
    <property type="term" value="P:cytokinetic process"/>
    <property type="evidence" value="ECO:0007669"/>
    <property type="project" value="TreeGrafter"/>
</dbReference>
<gene>
    <name evidence="3" type="ORF">IDSA_01810</name>
</gene>
<dbReference type="GO" id="GO:0042834">
    <property type="term" value="F:peptidoglycan binding"/>
    <property type="evidence" value="ECO:0007669"/>
    <property type="project" value="InterPro"/>
</dbReference>
<dbReference type="eggNOG" id="COG3147">
    <property type="taxonomic scope" value="Bacteria"/>
</dbReference>
<protein>
    <recommendedName>
        <fullName evidence="2">SPOR domain-containing protein</fullName>
    </recommendedName>
</protein>
<name>A0A094JFY9_9GAMM</name>
<reference evidence="3 4" key="1">
    <citation type="submission" date="2014-06" db="EMBL/GenBank/DDBJ databases">
        <title>The draft genome sequence of Idiomarina salinarum ISL-52.</title>
        <authorList>
            <person name="Du J."/>
            <person name="Shao Z."/>
        </authorList>
    </citation>
    <scope>NUCLEOTIDE SEQUENCE [LARGE SCALE GENOMIC DNA]</scope>
    <source>
        <strain evidence="3 4">ISL-52</strain>
    </source>
</reference>
<dbReference type="InterPro" id="IPR036680">
    <property type="entry name" value="SPOR-like_sf"/>
</dbReference>
<dbReference type="PANTHER" id="PTHR38687">
    <property type="entry name" value="CELL DIVISION PROTEIN DEDD-RELATED"/>
    <property type="match status" value="1"/>
</dbReference>
<dbReference type="SUPFAM" id="SSF110997">
    <property type="entry name" value="Sporulation related repeat"/>
    <property type="match status" value="1"/>
</dbReference>
<evidence type="ECO:0000259" key="2">
    <source>
        <dbReference type="PROSITE" id="PS51724"/>
    </source>
</evidence>
<feature type="region of interest" description="Disordered" evidence="1">
    <location>
        <begin position="81"/>
        <end position="100"/>
    </location>
</feature>
<dbReference type="PANTHER" id="PTHR38687:SF1">
    <property type="entry name" value="CELL DIVISION PROTEIN DEDD"/>
    <property type="match status" value="1"/>
</dbReference>
<dbReference type="Proteomes" id="UP000054363">
    <property type="component" value="Unassembled WGS sequence"/>
</dbReference>
<dbReference type="Pfam" id="PF05036">
    <property type="entry name" value="SPOR"/>
    <property type="match status" value="1"/>
</dbReference>
<dbReference type="PROSITE" id="PS51724">
    <property type="entry name" value="SPOR"/>
    <property type="match status" value="1"/>
</dbReference>
<proteinExistence type="predicted"/>
<keyword evidence="4" id="KW-1185">Reference proteome</keyword>
<sequence>MASQLQNRLVGSVILIALAVIILPELLDGKQVQNQEEFETIPLQPQVEVAEIPVKTIAEDNKLTQQSDDADSDLQVTADDAPALDSDASGDANEPAAPAGTSLKDAGWVIQLGVFRNQQSVDTLIERLRQRGYRAYREQVSINGDDLTKLMVGPALTQEELERQLPELNKLVGAEGRIIRFTP</sequence>
<dbReference type="RefSeq" id="WP_034773797.1">
    <property type="nucleotide sequence ID" value="NZ_JPER01000001.1"/>
</dbReference>
<feature type="domain" description="SPOR" evidence="2">
    <location>
        <begin position="102"/>
        <end position="181"/>
    </location>
</feature>
<dbReference type="STRING" id="435908.IDSA_01810"/>
<dbReference type="Gene3D" id="3.30.70.1070">
    <property type="entry name" value="Sporulation related repeat"/>
    <property type="match status" value="1"/>
</dbReference>
<dbReference type="AlphaFoldDB" id="A0A094JFY9"/>
<comment type="caution">
    <text evidence="3">The sequence shown here is derived from an EMBL/GenBank/DDBJ whole genome shotgun (WGS) entry which is preliminary data.</text>
</comment>
<evidence type="ECO:0000256" key="1">
    <source>
        <dbReference type="SAM" id="MobiDB-lite"/>
    </source>
</evidence>
<dbReference type="InterPro" id="IPR007730">
    <property type="entry name" value="SPOR-like_dom"/>
</dbReference>
<accession>A0A094JFY9</accession>
<feature type="compositionally biased region" description="Low complexity" evidence="1">
    <location>
        <begin position="81"/>
        <end position="92"/>
    </location>
</feature>
<dbReference type="GO" id="GO:0032153">
    <property type="term" value="C:cell division site"/>
    <property type="evidence" value="ECO:0007669"/>
    <property type="project" value="TreeGrafter"/>
</dbReference>